<organism evidence="2 3">
    <name type="scientific">Ilex paraguariensis</name>
    <name type="common">yerba mate</name>
    <dbReference type="NCBI Taxonomy" id="185542"/>
    <lineage>
        <taxon>Eukaryota</taxon>
        <taxon>Viridiplantae</taxon>
        <taxon>Streptophyta</taxon>
        <taxon>Embryophyta</taxon>
        <taxon>Tracheophyta</taxon>
        <taxon>Spermatophyta</taxon>
        <taxon>Magnoliopsida</taxon>
        <taxon>eudicotyledons</taxon>
        <taxon>Gunneridae</taxon>
        <taxon>Pentapetalae</taxon>
        <taxon>asterids</taxon>
        <taxon>campanulids</taxon>
        <taxon>Aquifoliales</taxon>
        <taxon>Aquifoliaceae</taxon>
        <taxon>Ilex</taxon>
    </lineage>
</organism>
<feature type="region of interest" description="Disordered" evidence="1">
    <location>
        <begin position="1"/>
        <end position="22"/>
    </location>
</feature>
<evidence type="ECO:0000313" key="2">
    <source>
        <dbReference type="EMBL" id="CAK9144137.1"/>
    </source>
</evidence>
<dbReference type="EMBL" id="CAUOFW020001369">
    <property type="protein sequence ID" value="CAK9144137.1"/>
    <property type="molecule type" value="Genomic_DNA"/>
</dbReference>
<reference evidence="2 3" key="1">
    <citation type="submission" date="2024-02" db="EMBL/GenBank/DDBJ databases">
        <authorList>
            <person name="Vignale AGUSTIN F."/>
            <person name="Sosa J E."/>
            <person name="Modenutti C."/>
        </authorList>
    </citation>
    <scope>NUCLEOTIDE SEQUENCE [LARGE SCALE GENOMIC DNA]</scope>
</reference>
<protein>
    <submittedName>
        <fullName evidence="2">Uncharacterized protein</fullName>
    </submittedName>
</protein>
<feature type="region of interest" description="Disordered" evidence="1">
    <location>
        <begin position="45"/>
        <end position="67"/>
    </location>
</feature>
<keyword evidence="3" id="KW-1185">Reference proteome</keyword>
<feature type="region of interest" description="Disordered" evidence="1">
    <location>
        <begin position="358"/>
        <end position="384"/>
    </location>
</feature>
<gene>
    <name evidence="2" type="ORF">ILEXP_LOCUS11878</name>
</gene>
<accession>A0ABC8RIB1</accession>
<comment type="caution">
    <text evidence="2">The sequence shown here is derived from an EMBL/GenBank/DDBJ whole genome shotgun (WGS) entry which is preliminary data.</text>
</comment>
<evidence type="ECO:0000313" key="3">
    <source>
        <dbReference type="Proteomes" id="UP001642360"/>
    </source>
</evidence>
<dbReference type="AlphaFoldDB" id="A0ABC8RIB1"/>
<name>A0ABC8RIB1_9AQUA</name>
<dbReference type="Proteomes" id="UP001642360">
    <property type="component" value="Unassembled WGS sequence"/>
</dbReference>
<proteinExistence type="predicted"/>
<evidence type="ECO:0000256" key="1">
    <source>
        <dbReference type="SAM" id="MobiDB-lite"/>
    </source>
</evidence>
<sequence>MENSKFETLKPSQTPFFPFPPHSRTLLRSETYRTLGRILSHCHDESQRSRALQTVPHEPKQDYGGNQRNELVCTKHTGRNMLFQKESEENKEAHMSYLGGRNQSINGIVGLLISDQEVHFDVPEFHMEESGLREKLEVDEELCIREAIDSCFGIDMTTETTKPMENNEEKKSIVEKHLSEQIEQELRQTEMKLEKLISSSGSMNSSLCVTADEDIEEGEILGGIGIYDESMDLLHEDAVSFKDKRAEEVQVAKAIMDGSSHDEQDRGLERDAESTFVLGNTGNNATNIRELELRDSIRKEVEDESVIFREKIKEAKHANWYESMLEIGKLRRQSGGVKESDSPAACLTNLVLHCKTSEESDTEIQNTSSAEKDEGVHDRKRKRVLTKERRAKKGVCMSFF</sequence>